<evidence type="ECO:0000313" key="4">
    <source>
        <dbReference type="EMBL" id="RFA07229.1"/>
    </source>
</evidence>
<feature type="transmembrane region" description="Helical" evidence="2">
    <location>
        <begin position="32"/>
        <end position="56"/>
    </location>
</feature>
<evidence type="ECO:0000256" key="1">
    <source>
        <dbReference type="SAM" id="MobiDB-lite"/>
    </source>
</evidence>
<dbReference type="OrthoDB" id="5125199at2"/>
<sequence length="186" mass="18007">MASEPTDSFDNVPADVVRRGVHRGARPRGRGWVAFAWAALATGVLVGAGALGLLVINNGLAGSGSGSASAGGASSSDPASVTPTPTVVPTVDPSVSVTILNGTGVSGLATRAGGQATDAGWAVSTEANASASDVTTSTVYYSDAAQEGAAKGLAQTLGGVAVAVSDQYEAGTLTAVLGTDYKDPAG</sequence>
<dbReference type="EMBL" id="NBXA01000026">
    <property type="protein sequence ID" value="RFA07229.1"/>
    <property type="molecule type" value="Genomic_DNA"/>
</dbReference>
<evidence type="ECO:0000259" key="3">
    <source>
        <dbReference type="Pfam" id="PF13399"/>
    </source>
</evidence>
<dbReference type="Gene3D" id="3.30.70.2390">
    <property type="match status" value="1"/>
</dbReference>
<accession>A0A3E0VC09</accession>
<dbReference type="InterPro" id="IPR027381">
    <property type="entry name" value="LytR/CpsA/Psr_C"/>
</dbReference>
<gene>
    <name evidence="4" type="ORF">B7R21_13455</name>
</gene>
<evidence type="ECO:0000256" key="2">
    <source>
        <dbReference type="SAM" id="Phobius"/>
    </source>
</evidence>
<dbReference type="RefSeq" id="WP_116283778.1">
    <property type="nucleotide sequence ID" value="NZ_NBXA01000026.1"/>
</dbReference>
<name>A0A3E0VC09_9MICO</name>
<keyword evidence="2" id="KW-0472">Membrane</keyword>
<dbReference type="Pfam" id="PF13399">
    <property type="entry name" value="LytR_C"/>
    <property type="match status" value="1"/>
</dbReference>
<proteinExistence type="predicted"/>
<organism evidence="4 5">
    <name type="scientific">Subtercola boreus</name>
    <dbReference type="NCBI Taxonomy" id="120213"/>
    <lineage>
        <taxon>Bacteria</taxon>
        <taxon>Bacillati</taxon>
        <taxon>Actinomycetota</taxon>
        <taxon>Actinomycetes</taxon>
        <taxon>Micrococcales</taxon>
        <taxon>Microbacteriaceae</taxon>
        <taxon>Subtercola</taxon>
    </lineage>
</organism>
<keyword evidence="2" id="KW-1133">Transmembrane helix</keyword>
<dbReference type="AlphaFoldDB" id="A0A3E0VC09"/>
<comment type="caution">
    <text evidence="4">The sequence shown here is derived from an EMBL/GenBank/DDBJ whole genome shotgun (WGS) entry which is preliminary data.</text>
</comment>
<keyword evidence="2" id="KW-0812">Transmembrane</keyword>
<feature type="region of interest" description="Disordered" evidence="1">
    <location>
        <begin position="66"/>
        <end position="86"/>
    </location>
</feature>
<protein>
    <recommendedName>
        <fullName evidence="3">LytR/CpsA/Psr regulator C-terminal domain-containing protein</fullName>
    </recommendedName>
</protein>
<dbReference type="Proteomes" id="UP000256709">
    <property type="component" value="Unassembled WGS sequence"/>
</dbReference>
<feature type="domain" description="LytR/CpsA/Psr regulator C-terminal" evidence="3">
    <location>
        <begin position="94"/>
        <end position="181"/>
    </location>
</feature>
<reference evidence="4 5" key="1">
    <citation type="submission" date="2017-04" db="EMBL/GenBank/DDBJ databases">
        <title>Comparative genome analysis of Subtercola boreus.</title>
        <authorList>
            <person name="Cho Y.-J."/>
            <person name="Cho A."/>
            <person name="Kim O.-S."/>
            <person name="Lee J.-I."/>
        </authorList>
    </citation>
    <scope>NUCLEOTIDE SEQUENCE [LARGE SCALE GENOMIC DNA]</scope>
    <source>
        <strain evidence="4 5">P27444</strain>
    </source>
</reference>
<evidence type="ECO:0000313" key="5">
    <source>
        <dbReference type="Proteomes" id="UP000256709"/>
    </source>
</evidence>